<organism evidence="1 2">
    <name type="scientific">Duganella alba</name>
    <dbReference type="NCBI Taxonomy" id="2666081"/>
    <lineage>
        <taxon>Bacteria</taxon>
        <taxon>Pseudomonadati</taxon>
        <taxon>Pseudomonadota</taxon>
        <taxon>Betaproteobacteria</taxon>
        <taxon>Burkholderiales</taxon>
        <taxon>Oxalobacteraceae</taxon>
        <taxon>Telluria group</taxon>
        <taxon>Duganella</taxon>
    </lineage>
</organism>
<accession>A0A6L5QIQ7</accession>
<evidence type="ECO:0000313" key="2">
    <source>
        <dbReference type="Proteomes" id="UP000481037"/>
    </source>
</evidence>
<evidence type="ECO:0000313" key="1">
    <source>
        <dbReference type="EMBL" id="MRX08861.1"/>
    </source>
</evidence>
<proteinExistence type="predicted"/>
<dbReference type="RefSeq" id="WP_154368420.1">
    <property type="nucleotide sequence ID" value="NZ_WKJM01000010.1"/>
</dbReference>
<protein>
    <submittedName>
        <fullName evidence="1">Uncharacterized protein</fullName>
    </submittedName>
</protein>
<name>A0A6L5QIQ7_9BURK</name>
<dbReference type="AlphaFoldDB" id="A0A6L5QIQ7"/>
<dbReference type="EMBL" id="WKJM01000010">
    <property type="protein sequence ID" value="MRX08861.1"/>
    <property type="molecule type" value="Genomic_DNA"/>
</dbReference>
<gene>
    <name evidence="1" type="ORF">GJ697_13545</name>
</gene>
<dbReference type="Proteomes" id="UP000481037">
    <property type="component" value="Unassembled WGS sequence"/>
</dbReference>
<reference evidence="1 2" key="1">
    <citation type="submission" date="2019-11" db="EMBL/GenBank/DDBJ databases">
        <title>Novel species isolated from a subtropical stream in China.</title>
        <authorList>
            <person name="Lu H."/>
        </authorList>
    </citation>
    <scope>NUCLEOTIDE SEQUENCE [LARGE SCALE GENOMIC DNA]</scope>
    <source>
        <strain evidence="1 2">FT25W</strain>
    </source>
</reference>
<sequence>MSDERDEGLLDHMVNQLVDAERAREILRAKGYGASGMTACATAGQVPAATR</sequence>
<comment type="caution">
    <text evidence="1">The sequence shown here is derived from an EMBL/GenBank/DDBJ whole genome shotgun (WGS) entry which is preliminary data.</text>
</comment>
<keyword evidence="2" id="KW-1185">Reference proteome</keyword>